<sequence length="142" mass="16482">MIRLADFLPVPEPASTKLKFNMRAGNGGGEAWDFLVDDHPEWLNLSRWRAVSANNNMRDARYLMAWAQYYPYGPNYFIFGGFFRVAPVVPAVIDGYGYDLELQELHAQYIKRLIIKLDKPLGRQVYLRRYETVQEQLGLLHG</sequence>
<organism evidence="1 2">
    <name type="scientific">Microbacterium trichothecenolyticum</name>
    <name type="common">Aureobacterium trichothecenolyticum</name>
    <dbReference type="NCBI Taxonomy" id="69370"/>
    <lineage>
        <taxon>Bacteria</taxon>
        <taxon>Bacillati</taxon>
        <taxon>Actinomycetota</taxon>
        <taxon>Actinomycetes</taxon>
        <taxon>Micrococcales</taxon>
        <taxon>Microbacteriaceae</taxon>
        <taxon>Microbacterium</taxon>
    </lineage>
</organism>
<comment type="caution">
    <text evidence="1">The sequence shown here is derived from an EMBL/GenBank/DDBJ whole genome shotgun (WGS) entry which is preliminary data.</text>
</comment>
<reference evidence="1 2" key="1">
    <citation type="submission" date="2023-07" db="EMBL/GenBank/DDBJ databases">
        <title>Functional and genomic diversity of the sorghum phyllosphere microbiome.</title>
        <authorList>
            <person name="Shade A."/>
        </authorList>
    </citation>
    <scope>NUCLEOTIDE SEQUENCE [LARGE SCALE GENOMIC DNA]</scope>
    <source>
        <strain evidence="1 2">SORGH_AS_1207</strain>
    </source>
</reference>
<evidence type="ECO:0000313" key="1">
    <source>
        <dbReference type="EMBL" id="MDQ1122080.1"/>
    </source>
</evidence>
<keyword evidence="2" id="KW-1185">Reference proteome</keyword>
<dbReference type="Proteomes" id="UP001226691">
    <property type="component" value="Unassembled WGS sequence"/>
</dbReference>
<dbReference type="RefSeq" id="WP_307480085.1">
    <property type="nucleotide sequence ID" value="NZ_JAUTBF010000001.1"/>
</dbReference>
<evidence type="ECO:0000313" key="2">
    <source>
        <dbReference type="Proteomes" id="UP001226691"/>
    </source>
</evidence>
<proteinExistence type="predicted"/>
<accession>A0ABU0TQZ6</accession>
<dbReference type="EMBL" id="JAUTBF010000001">
    <property type="protein sequence ID" value="MDQ1122080.1"/>
    <property type="molecule type" value="Genomic_DNA"/>
</dbReference>
<name>A0ABU0TQZ6_MICTR</name>
<protein>
    <submittedName>
        <fullName evidence="1">Uncharacterized protein</fullName>
    </submittedName>
</protein>
<gene>
    <name evidence="1" type="ORF">QE412_000653</name>
</gene>